<dbReference type="Proteomes" id="UP000770661">
    <property type="component" value="Unassembled WGS sequence"/>
</dbReference>
<organism evidence="3 4">
    <name type="scientific">Chionoecetes opilio</name>
    <name type="common">Atlantic snow crab</name>
    <name type="synonym">Cancer opilio</name>
    <dbReference type="NCBI Taxonomy" id="41210"/>
    <lineage>
        <taxon>Eukaryota</taxon>
        <taxon>Metazoa</taxon>
        <taxon>Ecdysozoa</taxon>
        <taxon>Arthropoda</taxon>
        <taxon>Crustacea</taxon>
        <taxon>Multicrustacea</taxon>
        <taxon>Malacostraca</taxon>
        <taxon>Eumalacostraca</taxon>
        <taxon>Eucarida</taxon>
        <taxon>Decapoda</taxon>
        <taxon>Pleocyemata</taxon>
        <taxon>Brachyura</taxon>
        <taxon>Eubrachyura</taxon>
        <taxon>Majoidea</taxon>
        <taxon>Majidae</taxon>
        <taxon>Chionoecetes</taxon>
    </lineage>
</organism>
<name>A0A8J5D153_CHIOP</name>
<feature type="domain" description="DEPDC5 C-terminal" evidence="2">
    <location>
        <begin position="270"/>
        <end position="390"/>
    </location>
</feature>
<reference evidence="3" key="1">
    <citation type="submission" date="2020-07" db="EMBL/GenBank/DDBJ databases">
        <title>The High-quality genome of the commercially important snow crab, Chionoecetes opilio.</title>
        <authorList>
            <person name="Jeong J.-H."/>
            <person name="Ryu S."/>
        </authorList>
    </citation>
    <scope>NUCLEOTIDE SEQUENCE</scope>
    <source>
        <strain evidence="3">MADBK_172401_WGS</strain>
        <tissue evidence="3">Digestive gland</tissue>
    </source>
</reference>
<keyword evidence="4" id="KW-1185">Reference proteome</keyword>
<feature type="region of interest" description="Disordered" evidence="1">
    <location>
        <begin position="41"/>
        <end position="114"/>
    </location>
</feature>
<dbReference type="PANTHER" id="PTHR13179">
    <property type="entry name" value="DEP DOMAIN CONTAINING PROTEIN 5"/>
    <property type="match status" value="1"/>
</dbReference>
<dbReference type="EMBL" id="JACEEZ010002765">
    <property type="protein sequence ID" value="KAG0727981.1"/>
    <property type="molecule type" value="Genomic_DNA"/>
</dbReference>
<dbReference type="GO" id="GO:0034198">
    <property type="term" value="P:cellular response to amino acid starvation"/>
    <property type="evidence" value="ECO:0007669"/>
    <property type="project" value="TreeGrafter"/>
</dbReference>
<dbReference type="InterPro" id="IPR036390">
    <property type="entry name" value="WH_DNA-bd_sf"/>
</dbReference>
<feature type="compositionally biased region" description="Basic and acidic residues" evidence="1">
    <location>
        <begin position="55"/>
        <end position="69"/>
    </location>
</feature>
<dbReference type="SUPFAM" id="SSF46785">
    <property type="entry name" value="Winged helix' DNA-binding domain"/>
    <property type="match status" value="1"/>
</dbReference>
<dbReference type="InterPro" id="IPR045838">
    <property type="entry name" value="DEPDC5_CTD"/>
</dbReference>
<dbReference type="GO" id="GO:1904262">
    <property type="term" value="P:negative regulation of TORC1 signaling"/>
    <property type="evidence" value="ECO:0007669"/>
    <property type="project" value="TreeGrafter"/>
</dbReference>
<evidence type="ECO:0000256" key="1">
    <source>
        <dbReference type="SAM" id="MobiDB-lite"/>
    </source>
</evidence>
<evidence type="ECO:0000313" key="3">
    <source>
        <dbReference type="EMBL" id="KAG0727981.1"/>
    </source>
</evidence>
<dbReference type="GO" id="GO:0005096">
    <property type="term" value="F:GTPase activator activity"/>
    <property type="evidence" value="ECO:0007669"/>
    <property type="project" value="InterPro"/>
</dbReference>
<dbReference type="GO" id="GO:0010508">
    <property type="term" value="P:positive regulation of autophagy"/>
    <property type="evidence" value="ECO:0007669"/>
    <property type="project" value="TreeGrafter"/>
</dbReference>
<accession>A0A8J5D153</accession>
<feature type="compositionally biased region" description="Basic and acidic residues" evidence="1">
    <location>
        <begin position="76"/>
        <end position="101"/>
    </location>
</feature>
<dbReference type="InterPro" id="IPR027244">
    <property type="entry name" value="IML1"/>
</dbReference>
<evidence type="ECO:0000313" key="4">
    <source>
        <dbReference type="Proteomes" id="UP000770661"/>
    </source>
</evidence>
<dbReference type="Gene3D" id="1.10.10.10">
    <property type="entry name" value="Winged helix-like DNA-binding domain superfamily/Winged helix DNA-binding domain"/>
    <property type="match status" value="1"/>
</dbReference>
<gene>
    <name evidence="3" type="primary">DEPDC5_0</name>
    <name evidence="3" type="ORF">GWK47_033471</name>
</gene>
<dbReference type="GO" id="GO:0005765">
    <property type="term" value="C:lysosomal membrane"/>
    <property type="evidence" value="ECO:0007669"/>
    <property type="project" value="TreeGrafter"/>
</dbReference>
<sequence length="530" mass="59018">MRKVGGGGAKGKGVFGRRHSLAAPILSSCITTAPAPLTATTAAAAGSSGQSVGGIRERLGSNRVLERPRPRTGSKVSEKVRFESGGGREVHADTPEMKSLLEPEEEAKEEGDNKKLALGSTLAEVAELMKDPVRGVCLLQRQPCLPALTFVAGDATAWVCDRVEGASTEMAAVELLQKMQKGELLCHASGERRHPFLHGFFLYFLVTGNKEQDQVTLDPISFHNEWHEVEVEPLPPPPRQLPSTPPPCPTFLQADLPPPTPRRGRFKLYRTGHLDLDCNNRSDRIEWGHIKHHSVFHPHQAHELIIQWLCATGTIVTDLMVTWQRKAQACGLHLFPVPSDPLALPYSLNSDPLRGPILVPLTVSCLTLPGTELFAQFPADSWGRRMHLFQFVHVTGNIFVMIHSPDSCPSPYSPETTARPRTFSSTQLSQADFLYGVSSPHVEYFHRLIADLYSHEISEHQPGFLWTFNYMLTRRWKVPQISGDEVMAEKMLHDFRLFCANDRNRLRDFWDSHLPLLSPSSPTDDLIAEP</sequence>
<dbReference type="PANTHER" id="PTHR13179:SF8">
    <property type="entry name" value="GATOR COMPLEX PROTEIN DEPDC5"/>
    <property type="match status" value="1"/>
</dbReference>
<proteinExistence type="predicted"/>
<dbReference type="OrthoDB" id="39497at2759"/>
<dbReference type="Pfam" id="PF19418">
    <property type="entry name" value="DEPDC5_CTD"/>
    <property type="match status" value="1"/>
</dbReference>
<dbReference type="InterPro" id="IPR036388">
    <property type="entry name" value="WH-like_DNA-bd_sf"/>
</dbReference>
<dbReference type="AlphaFoldDB" id="A0A8J5D153"/>
<dbReference type="GO" id="GO:1990130">
    <property type="term" value="C:GATOR1 complex"/>
    <property type="evidence" value="ECO:0007669"/>
    <property type="project" value="TreeGrafter"/>
</dbReference>
<evidence type="ECO:0000259" key="2">
    <source>
        <dbReference type="Pfam" id="PF19418"/>
    </source>
</evidence>
<protein>
    <submittedName>
        <fullName evidence="3">GATOR complex protein DEPDC5</fullName>
    </submittedName>
</protein>
<dbReference type="PROSITE" id="PS51257">
    <property type="entry name" value="PROKAR_LIPOPROTEIN"/>
    <property type="match status" value="1"/>
</dbReference>
<comment type="caution">
    <text evidence="3">The sequence shown here is derived from an EMBL/GenBank/DDBJ whole genome shotgun (WGS) entry which is preliminary data.</text>
</comment>